<dbReference type="HOGENOM" id="CLU_007558_1_0_5"/>
<proteinExistence type="predicted"/>
<gene>
    <name evidence="2" type="ORF">OG2516_09924</name>
</gene>
<dbReference type="Proteomes" id="UP000003635">
    <property type="component" value="Unassembled WGS sequence"/>
</dbReference>
<feature type="signal peptide" evidence="1">
    <location>
        <begin position="1"/>
        <end position="18"/>
    </location>
</feature>
<comment type="caution">
    <text evidence="2">The sequence shown here is derived from an EMBL/GenBank/DDBJ whole genome shotgun (WGS) entry which is preliminary data.</text>
</comment>
<organism evidence="2 3">
    <name type="scientific">Oceanicola granulosus (strain ATCC BAA-861 / DSM 15982 / KCTC 12143 / HTCC2516)</name>
    <dbReference type="NCBI Taxonomy" id="314256"/>
    <lineage>
        <taxon>Bacteria</taxon>
        <taxon>Pseudomonadati</taxon>
        <taxon>Pseudomonadota</taxon>
        <taxon>Alphaproteobacteria</taxon>
        <taxon>Rhodobacterales</taxon>
        <taxon>Roseobacteraceae</taxon>
        <taxon>Oceanicola</taxon>
    </lineage>
</organism>
<keyword evidence="1" id="KW-0732">Signal</keyword>
<evidence type="ECO:0008006" key="4">
    <source>
        <dbReference type="Google" id="ProtNLM"/>
    </source>
</evidence>
<accession>Q2CDJ9</accession>
<evidence type="ECO:0000313" key="3">
    <source>
        <dbReference type="Proteomes" id="UP000003635"/>
    </source>
</evidence>
<evidence type="ECO:0000313" key="2">
    <source>
        <dbReference type="EMBL" id="EAR50712.1"/>
    </source>
</evidence>
<name>Q2CDJ9_OCEGH</name>
<dbReference type="STRING" id="314256.OG2516_09924"/>
<dbReference type="InterPro" id="IPR010344">
    <property type="entry name" value="YbjH"/>
</dbReference>
<dbReference type="Pfam" id="PF06082">
    <property type="entry name" value="YjbH"/>
    <property type="match status" value="1"/>
</dbReference>
<protein>
    <recommendedName>
        <fullName evidence="4">YjbH domain-containing protein</fullName>
    </recommendedName>
</protein>
<dbReference type="eggNOG" id="COG3637">
    <property type="taxonomic scope" value="Bacteria"/>
</dbReference>
<feature type="chain" id="PRO_5004207163" description="YjbH domain-containing protein" evidence="1">
    <location>
        <begin position="19"/>
        <end position="687"/>
    </location>
</feature>
<dbReference type="EMBL" id="AAOT01000023">
    <property type="protein sequence ID" value="EAR50712.1"/>
    <property type="molecule type" value="Genomic_DNA"/>
</dbReference>
<keyword evidence="3" id="KW-1185">Reference proteome</keyword>
<reference evidence="2 3" key="1">
    <citation type="journal article" date="2010" name="J. Bacteriol.">
        <title>Genome sequences of Oceanicola granulosus HTCC2516(T) and Oceanicola batsensis HTCC2597(TDelta).</title>
        <authorList>
            <person name="Thrash J.C."/>
            <person name="Cho J.C."/>
            <person name="Vergin K.L."/>
            <person name="Giovannoni S.J."/>
        </authorList>
    </citation>
    <scope>NUCLEOTIDE SEQUENCE [LARGE SCALE GENOMIC DNA]</scope>
    <source>
        <strain evidence="3">ATCC BAA-861 / DSM 15982 / KCTC 12143 / HTCC2516</strain>
    </source>
</reference>
<dbReference type="OrthoDB" id="19542at2"/>
<evidence type="ECO:0000256" key="1">
    <source>
        <dbReference type="SAM" id="SignalP"/>
    </source>
</evidence>
<dbReference type="RefSeq" id="WP_007255505.1">
    <property type="nucleotide sequence ID" value="NZ_CH724107.1"/>
</dbReference>
<sequence length="687" mass="74018">MGIRLAALLALAVGAVEAAPLGTYATPGLLEMPTAGARPDGTLAFGLARVGPSTRAALSYQLTPRLRGAARYAIIDGFDYDGLGTRYDRSFDLHLDLLAEGPRRPAVALGLRDFGGTGIYSSEYLVATKQIGPLAVTAGLGWGRLAGRVPLGALPGPFAERPAPDTDTGQLDAGQWFRGPAAPFAGLSYQIAGRTTLLAEYSPDLYRQERARGAAHDIAAPVNLGLRHRFDNGLTLGAAYLYGRDIGLTLGYRLDPARPRHPGGREGLPEPLAPRDTVAARSWNRPGASPNALRETLDARLLAEGIVLEGLTRDGPRAGVRVVNEVWSAVPQAAGRTARVMANVLPPEVTQFDITFVRYGLPITTVSISRAALEAGEHALEGDRILRAATTLADARPTRAGELPVAYPAGHVALAPYVETSLFDPDSPLRYSVGAAATASLRPMPGLVLAADLRYPLHDTIGTATRRSDSVLPHVRTDAVRYAAAPGLQLHRLTATHLFRPGRDLFGRVTAGYLERMYGGVSAELLWHPLEGPLALGLEINAVRQRDFNEMFGFRGYDSLTGHASAYYDLPGPLHAQLDVGRYLAGDWGGTLTVMREYDNGVRIGAFATLTDVSFDEFGEGAFDKGLIFEVPLDWFTRRPTGRVHRQVLRPVQRDGGARLAVAHRLYPLTRDYRGGEIDDRFARITR</sequence>
<dbReference type="AlphaFoldDB" id="Q2CDJ9"/>